<dbReference type="SMART" id="SM00484">
    <property type="entry name" value="XPGI"/>
    <property type="match status" value="1"/>
</dbReference>
<dbReference type="PANTHER" id="PTHR11081">
    <property type="entry name" value="FLAP ENDONUCLEASE FAMILY MEMBER"/>
    <property type="match status" value="1"/>
</dbReference>
<name>A0AAN6RJ71_9PLEO</name>
<keyword evidence="2" id="KW-0378">Hydrolase</keyword>
<dbReference type="InterPro" id="IPR036279">
    <property type="entry name" value="5-3_exonuclease_C_sf"/>
</dbReference>
<feature type="region of interest" description="Disordered" evidence="3">
    <location>
        <begin position="401"/>
        <end position="436"/>
    </location>
</feature>
<feature type="compositionally biased region" description="Polar residues" evidence="3">
    <location>
        <begin position="767"/>
        <end position="779"/>
    </location>
</feature>
<feature type="region of interest" description="Disordered" evidence="3">
    <location>
        <begin position="619"/>
        <end position="870"/>
    </location>
</feature>
<feature type="non-terminal residue" evidence="6">
    <location>
        <position position="1"/>
    </location>
</feature>
<evidence type="ECO:0000259" key="4">
    <source>
        <dbReference type="SMART" id="SM00484"/>
    </source>
</evidence>
<evidence type="ECO:0000259" key="5">
    <source>
        <dbReference type="SMART" id="SM00485"/>
    </source>
</evidence>
<dbReference type="GO" id="GO:0008821">
    <property type="term" value="F:crossover junction DNA endonuclease activity"/>
    <property type="evidence" value="ECO:0007669"/>
    <property type="project" value="InterPro"/>
</dbReference>
<keyword evidence="1" id="KW-0540">Nuclease</keyword>
<dbReference type="FunFam" id="3.40.50.1010:FF:000037">
    <property type="entry name" value="Rad2-like endonuclease, putative (AFU_orthologue AFUA_3G13260)"/>
    <property type="match status" value="1"/>
</dbReference>
<dbReference type="SMART" id="SM00485">
    <property type="entry name" value="XPGN"/>
    <property type="match status" value="1"/>
</dbReference>
<dbReference type="CDD" id="cd09906">
    <property type="entry name" value="H3TH_YEN1"/>
    <property type="match status" value="1"/>
</dbReference>
<dbReference type="PRINTS" id="PR00853">
    <property type="entry name" value="XPGRADSUPER"/>
</dbReference>
<dbReference type="Proteomes" id="UP001280581">
    <property type="component" value="Unassembled WGS sequence"/>
</dbReference>
<proteinExistence type="predicted"/>
<dbReference type="Pfam" id="PF00867">
    <property type="entry name" value="XPG_I"/>
    <property type="match status" value="1"/>
</dbReference>
<evidence type="ECO:0000256" key="3">
    <source>
        <dbReference type="SAM" id="MobiDB-lite"/>
    </source>
</evidence>
<dbReference type="InterPro" id="IPR041177">
    <property type="entry name" value="GEN1_C"/>
</dbReference>
<dbReference type="InterPro" id="IPR006084">
    <property type="entry name" value="XPG/Rad2"/>
</dbReference>
<dbReference type="Gene3D" id="3.40.50.1010">
    <property type="entry name" value="5'-nuclease"/>
    <property type="match status" value="2"/>
</dbReference>
<protein>
    <recommendedName>
        <fullName evidence="8">XPG-I domain-containing protein</fullName>
    </recommendedName>
</protein>
<feature type="compositionally biased region" description="Polar residues" evidence="3">
    <location>
        <begin position="647"/>
        <end position="662"/>
    </location>
</feature>
<dbReference type="GO" id="GO:0006281">
    <property type="term" value="P:DNA repair"/>
    <property type="evidence" value="ECO:0007669"/>
    <property type="project" value="UniProtKB-ARBA"/>
</dbReference>
<evidence type="ECO:0000256" key="2">
    <source>
        <dbReference type="ARBA" id="ARBA00022801"/>
    </source>
</evidence>
<dbReference type="InterPro" id="IPR029060">
    <property type="entry name" value="PIN-like_dom_sf"/>
</dbReference>
<dbReference type="Pfam" id="PF18380">
    <property type="entry name" value="GEN1_C"/>
    <property type="match status" value="1"/>
</dbReference>
<dbReference type="Pfam" id="PF00752">
    <property type="entry name" value="XPG_N"/>
    <property type="match status" value="1"/>
</dbReference>
<evidence type="ECO:0000313" key="7">
    <source>
        <dbReference type="Proteomes" id="UP001280581"/>
    </source>
</evidence>
<feature type="domain" description="XPG N-terminal" evidence="5">
    <location>
        <begin position="1"/>
        <end position="89"/>
    </location>
</feature>
<dbReference type="InterPro" id="IPR037316">
    <property type="entry name" value="Yen1_H3TH"/>
</dbReference>
<evidence type="ECO:0000313" key="6">
    <source>
        <dbReference type="EMBL" id="KAK3209959.1"/>
    </source>
</evidence>
<dbReference type="CDD" id="cd09870">
    <property type="entry name" value="PIN_YEN1"/>
    <property type="match status" value="1"/>
</dbReference>
<feature type="compositionally biased region" description="Polar residues" evidence="3">
    <location>
        <begin position="670"/>
        <end position="688"/>
    </location>
</feature>
<feature type="compositionally biased region" description="Polar residues" evidence="3">
    <location>
        <begin position="719"/>
        <end position="728"/>
    </location>
</feature>
<evidence type="ECO:0008006" key="8">
    <source>
        <dbReference type="Google" id="ProtNLM"/>
    </source>
</evidence>
<gene>
    <name evidence="6" type="ORF">GRF29_44g1195964</name>
</gene>
<reference evidence="6 7" key="1">
    <citation type="submission" date="2021-02" db="EMBL/GenBank/DDBJ databases">
        <title>Genome assembly of Pseudopithomyces chartarum.</title>
        <authorList>
            <person name="Jauregui R."/>
            <person name="Singh J."/>
            <person name="Voisey C."/>
        </authorList>
    </citation>
    <scope>NUCLEOTIDE SEQUENCE [LARGE SCALE GENOMIC DNA]</scope>
    <source>
        <strain evidence="6 7">AGR01</strain>
    </source>
</reference>
<dbReference type="InterPro" id="IPR006086">
    <property type="entry name" value="XPG-I_dom"/>
</dbReference>
<comment type="caution">
    <text evidence="6">The sequence shown here is derived from an EMBL/GenBank/DDBJ whole genome shotgun (WGS) entry which is preliminary data.</text>
</comment>
<feature type="domain" description="XPG-I" evidence="4">
    <location>
        <begin position="107"/>
        <end position="179"/>
    </location>
</feature>
<evidence type="ECO:0000256" key="1">
    <source>
        <dbReference type="ARBA" id="ARBA00022722"/>
    </source>
</evidence>
<dbReference type="Gene3D" id="1.10.150.20">
    <property type="entry name" value="5' to 3' exonuclease, C-terminal subdomain"/>
    <property type="match status" value="1"/>
</dbReference>
<dbReference type="AlphaFoldDB" id="A0AAN6RJ71"/>
<dbReference type="InterPro" id="IPR006085">
    <property type="entry name" value="XPG_DNA_repair_N"/>
</dbReference>
<dbReference type="SUPFAM" id="SSF47807">
    <property type="entry name" value="5' to 3' exonuclease, C-terminal subdomain"/>
    <property type="match status" value="1"/>
</dbReference>
<dbReference type="GO" id="GO:0017108">
    <property type="term" value="F:5'-flap endonuclease activity"/>
    <property type="evidence" value="ECO:0007669"/>
    <property type="project" value="TreeGrafter"/>
</dbReference>
<sequence length="922" mass="101776">IYQEIGPGRRVALSKFAVEKFEQTGRPLRIAIDVSIWLFQIQASKGGTNPALRTFYYRLLRLVALSIHPIFVFDGPNKPPFKRNKRTGGPGVSVASIPEFLAKQLLKQFGFPIHLAPGEAEAECALLQREGIVDAVLSEDVDTLMFGSGVTIRNWSPEQKSSKTPTHVNVYDAVQTKNGPSGLDREGMILVALMSGGDYVPEGIPGCGPKKACEAARAGFGSDLCRIAKGDKTALRKWRDRLEHEIKTNESKFFAQKRPSMKIPDEFPRTDILGYYTHPAISGQASLDRLRNSIKWDQDIDFAGLRSFAYDAFEWVKLEGAKHFIRSLAPSLLVRSLRMRAEQLDRFPSDDLQAIQEDEALLVKGIHGKRQHAVTDNSTELRVSFTPIELVKIDLSIEDPDDEVELPEGSEDDIDEEVPLDVDDDAEGPKKRGPTKFDPCKPVRVWVLETYVKVGVPLKIQDWEAERQRPLKAKRTASADNAGVSAPRPRATRRTKATDSTAQPTIQNFAKVTKPGVRSSRVKAKSTAVKTSETTTKHDNVVSFLSPTPEPTDIFTSRVSPGRPQSQLTELPLSVTKRRRGPIQRAHTLPSNPLTAFERTTSPPPDVTETLDLVDPLPELSPSQAPAKKVRVRASRSVAAPRMTRAATVTASPTKTRQTTLDTWGLPGDSRNSNLIFSGAPSPQTSRSAKPRAEVEVLDLTLSSPPNPSLSQEQARPVGQTSSQAVDSTSRRRLQVSRIPDMFNRPDALSSKEQKSSRSRPGLAPTSRRSSPCSLSRQPVSYEIESLDLTELTPLPYKAPSSQPESVEPEMDTLDLTGILSPPTNDDPPPMPKDSDSTLLRSPHSHDSPSPPTASRKKSPPAAWKKQATKKREIILRKSLAGAWKFVDAESLGDTIGSEGVQRKGRERRRWRESEIEVLDLC</sequence>
<dbReference type="PANTHER" id="PTHR11081:SF75">
    <property type="entry name" value="ENDONUCLEASE, PUTATIVE (AFU_ORTHOLOGUE AFUA_3G13260)-RELATED"/>
    <property type="match status" value="1"/>
</dbReference>
<accession>A0AAN6RJ71</accession>
<organism evidence="6 7">
    <name type="scientific">Pseudopithomyces chartarum</name>
    <dbReference type="NCBI Taxonomy" id="1892770"/>
    <lineage>
        <taxon>Eukaryota</taxon>
        <taxon>Fungi</taxon>
        <taxon>Dikarya</taxon>
        <taxon>Ascomycota</taxon>
        <taxon>Pezizomycotina</taxon>
        <taxon>Dothideomycetes</taxon>
        <taxon>Pleosporomycetidae</taxon>
        <taxon>Pleosporales</taxon>
        <taxon>Massarineae</taxon>
        <taxon>Didymosphaeriaceae</taxon>
        <taxon>Pseudopithomyces</taxon>
    </lineage>
</organism>
<feature type="region of interest" description="Disordered" evidence="3">
    <location>
        <begin position="471"/>
        <end position="534"/>
    </location>
</feature>
<keyword evidence="7" id="KW-1185">Reference proteome</keyword>
<feature type="compositionally biased region" description="Acidic residues" evidence="3">
    <location>
        <begin position="401"/>
        <end position="426"/>
    </location>
</feature>
<dbReference type="EMBL" id="WVTA01000005">
    <property type="protein sequence ID" value="KAK3209959.1"/>
    <property type="molecule type" value="Genomic_DNA"/>
</dbReference>
<feature type="compositionally biased region" description="Polar residues" evidence="3">
    <location>
        <begin position="498"/>
        <end position="510"/>
    </location>
</feature>
<dbReference type="SUPFAM" id="SSF88723">
    <property type="entry name" value="PIN domain-like"/>
    <property type="match status" value="1"/>
</dbReference>